<evidence type="ECO:0000313" key="1">
    <source>
        <dbReference type="EMBL" id="AIG64141.1"/>
    </source>
</evidence>
<reference evidence="1 2" key="1">
    <citation type="submission" date="2014-07" db="EMBL/GenBank/DDBJ databases">
        <title>Complete genome sequence of Corynebacterium atypicum DSM 44849: identifiction of the mycolic acid biosynthesis genes.</title>
        <authorList>
            <person name="Tippelt A."/>
            <person name="Mollmann S."/>
            <person name="Albersmeier A."/>
            <person name="Jaenicke S."/>
            <person name="Ruckert C."/>
            <person name="Tauch A."/>
        </authorList>
    </citation>
    <scope>NUCLEOTIDE SEQUENCE [LARGE SCALE GENOMIC DNA]</scope>
    <source>
        <strain evidence="1 2">R2070</strain>
    </source>
</reference>
<dbReference type="Proteomes" id="UP000028504">
    <property type="component" value="Chromosome"/>
</dbReference>
<dbReference type="Pfam" id="PF02571">
    <property type="entry name" value="CbiJ"/>
    <property type="match status" value="1"/>
</dbReference>
<proteinExistence type="predicted"/>
<dbReference type="InterPro" id="IPR003723">
    <property type="entry name" value="Precorrin-6x_reduct"/>
</dbReference>
<dbReference type="EMBL" id="CP008944">
    <property type="protein sequence ID" value="AIG64141.1"/>
    <property type="molecule type" value="Genomic_DNA"/>
</dbReference>
<name>A0ABN4DD21_9CORY</name>
<sequence>MAEIVEGLYRGGWEVTVVAPGSVRVAVGRVLSGYHGGAAGLARTIAERGIEIVVCAPAPFDTELGADAAEAARATGTPMVGYQPASILTPGCQAVACAAEAARQARATGTHVLVDCADGIIDPAEFSEDAANLYVLRRLSRSARTFPRRNRDIDPAVLPAGASHAEALARERAALVGNQIDCAVLPDTGEPELKLCVHASVELGAHTLVLSRPQLFAEDVTVFPTPQAVVRSL</sequence>
<keyword evidence="2" id="KW-1185">Reference proteome</keyword>
<accession>A0ABN4DD21</accession>
<evidence type="ECO:0000313" key="2">
    <source>
        <dbReference type="Proteomes" id="UP000028504"/>
    </source>
</evidence>
<organism evidence="1 2">
    <name type="scientific">Corynebacterium atypicum</name>
    <dbReference type="NCBI Taxonomy" id="191610"/>
    <lineage>
        <taxon>Bacteria</taxon>
        <taxon>Bacillati</taxon>
        <taxon>Actinomycetota</taxon>
        <taxon>Actinomycetes</taxon>
        <taxon>Mycobacteriales</taxon>
        <taxon>Corynebacteriaceae</taxon>
        <taxon>Corynebacterium</taxon>
    </lineage>
</organism>
<gene>
    <name evidence="1" type="ORF">CATYP_05315</name>
</gene>
<dbReference type="PROSITE" id="PS51014">
    <property type="entry name" value="COBK_CBIJ"/>
    <property type="match status" value="1"/>
</dbReference>
<protein>
    <submittedName>
        <fullName evidence="1">Uncharacterized protein</fullName>
    </submittedName>
</protein>